<accession>A0A8J8SWI8</accession>
<organism evidence="2 3">
    <name type="scientific">Halteria grandinella</name>
    <dbReference type="NCBI Taxonomy" id="5974"/>
    <lineage>
        <taxon>Eukaryota</taxon>
        <taxon>Sar</taxon>
        <taxon>Alveolata</taxon>
        <taxon>Ciliophora</taxon>
        <taxon>Intramacronucleata</taxon>
        <taxon>Spirotrichea</taxon>
        <taxon>Stichotrichia</taxon>
        <taxon>Sporadotrichida</taxon>
        <taxon>Halteriidae</taxon>
        <taxon>Halteria</taxon>
    </lineage>
</organism>
<feature type="domain" description="Protein kinase" evidence="1">
    <location>
        <begin position="76"/>
        <end position="373"/>
    </location>
</feature>
<dbReference type="OrthoDB" id="418164at2759"/>
<evidence type="ECO:0000259" key="1">
    <source>
        <dbReference type="PROSITE" id="PS50011"/>
    </source>
</evidence>
<evidence type="ECO:0000313" key="2">
    <source>
        <dbReference type="EMBL" id="TNV72936.1"/>
    </source>
</evidence>
<dbReference type="Proteomes" id="UP000785679">
    <property type="component" value="Unassembled WGS sequence"/>
</dbReference>
<reference evidence="2" key="1">
    <citation type="submission" date="2019-06" db="EMBL/GenBank/DDBJ databases">
        <authorList>
            <person name="Zheng W."/>
        </authorList>
    </citation>
    <scope>NUCLEOTIDE SEQUENCE</scope>
    <source>
        <strain evidence="2">QDHG01</strain>
    </source>
</reference>
<comment type="caution">
    <text evidence="2">The sequence shown here is derived from an EMBL/GenBank/DDBJ whole genome shotgun (WGS) entry which is preliminary data.</text>
</comment>
<dbReference type="PANTHER" id="PTHR24347">
    <property type="entry name" value="SERINE/THREONINE-PROTEIN KINASE"/>
    <property type="match status" value="1"/>
</dbReference>
<dbReference type="Gene3D" id="1.10.510.10">
    <property type="entry name" value="Transferase(Phosphotransferase) domain 1"/>
    <property type="match status" value="1"/>
</dbReference>
<dbReference type="InterPro" id="IPR011009">
    <property type="entry name" value="Kinase-like_dom_sf"/>
</dbReference>
<name>A0A8J8SWI8_HALGN</name>
<gene>
    <name evidence="2" type="ORF">FGO68_gene8720</name>
</gene>
<dbReference type="EMBL" id="RRYP01020387">
    <property type="protein sequence ID" value="TNV72936.1"/>
    <property type="molecule type" value="Genomic_DNA"/>
</dbReference>
<dbReference type="PROSITE" id="PS50011">
    <property type="entry name" value="PROTEIN_KINASE_DOM"/>
    <property type="match status" value="1"/>
</dbReference>
<protein>
    <recommendedName>
        <fullName evidence="1">Protein kinase domain-containing protein</fullName>
    </recommendedName>
</protein>
<keyword evidence="3" id="KW-1185">Reference proteome</keyword>
<dbReference type="GO" id="GO:0004672">
    <property type="term" value="F:protein kinase activity"/>
    <property type="evidence" value="ECO:0007669"/>
    <property type="project" value="InterPro"/>
</dbReference>
<dbReference type="SUPFAM" id="SSF56112">
    <property type="entry name" value="Protein kinase-like (PK-like)"/>
    <property type="match status" value="1"/>
</dbReference>
<dbReference type="InterPro" id="IPR000719">
    <property type="entry name" value="Prot_kinase_dom"/>
</dbReference>
<dbReference type="AlphaFoldDB" id="A0A8J8SWI8"/>
<dbReference type="Pfam" id="PF00069">
    <property type="entry name" value="Pkinase"/>
    <property type="match status" value="2"/>
</dbReference>
<dbReference type="Gene3D" id="3.30.200.20">
    <property type="entry name" value="Phosphorylase Kinase, domain 1"/>
    <property type="match status" value="1"/>
</dbReference>
<proteinExistence type="predicted"/>
<sequence>MVKPIKRINVFQGGAGSEFIGVQPNDGSLSTGLPLSKDASLLTCASSTDNETKKPLRVPPAKFAIANTFSSKYDQDARDAFLGEGSHCVVKICRCKQTGIQYAVKMVRSEDQEMFVHCEREFKIMQRLKGHPNLVQGIEYIVEKQRGRGYIVMERILGQSILHYVHEKGPAKDEGVAKHIMRAVLSGIEYMHEMGVVHRDMNPTNVFIHDVQDCLPIVKILDFNVSKLILSGFPGKSGAETDKFDENSLDKIMKGMSIGESEEARAGFRYSMFTKTGTPLYTAPEMQLATKYSENVDCWGAGTILYLLMLGYVPFGDTQIASLMKKVSIGDYPREGPAWDALSLEVRDLILRLMCVDPSQRLSAGEALKHPWFHKGAATGATVSQTMMEID</sequence>
<evidence type="ECO:0000313" key="3">
    <source>
        <dbReference type="Proteomes" id="UP000785679"/>
    </source>
</evidence>
<dbReference type="GO" id="GO:0005524">
    <property type="term" value="F:ATP binding"/>
    <property type="evidence" value="ECO:0007669"/>
    <property type="project" value="InterPro"/>
</dbReference>